<evidence type="ECO:0000259" key="3">
    <source>
        <dbReference type="Pfam" id="PF00501"/>
    </source>
</evidence>
<keyword evidence="2" id="KW-0597">Phosphoprotein</keyword>
<dbReference type="InterPro" id="IPR036736">
    <property type="entry name" value="ACP-like_sf"/>
</dbReference>
<accession>A0A5M3MCI6</accession>
<keyword evidence="6" id="KW-1185">Reference proteome</keyword>
<gene>
    <name evidence="5" type="ORF">CONPUDRAFT_110635</name>
</gene>
<sequence>MSAHLATLQPSEPFEINGLSVPAVYSQVAHLYPERLFARILFDDGCSVPSLQDVTWKTLLDDVSRLVSVLRGRMPDSRSGVAETDCAARTVGVLATSSYPYYVLLVSLWFLECEPILISTRNSPAAIAHLLSEAHAVALICDSSQISSAHGACGLSESQVSIFSLEELITLADGDEYVGVARPPPPELSPDRVLHYMHTSGSSGHPKLVSRRHKDFVSGVSNRSAQAFAGSPAYAPLPLFHGMGLYASTRWPLGSGVAFTFLTGVPQSYTASTSVSRLLSLHTPPPPPSPQALLRHLSVLPRALVFIAPVLIEGLAHLPSNELAPLQNVQRVFVGGAPMNDAKARQLIGKGVPVVSAYGSSETSLISTLDPRPTDSADEADEWAYIRFRDDRFGIHLPPMDAEGRVRELVVSPTEYNSPVVINHDDPVGFATRDLWVAHPHKQGLWLHIGRKDDVTVLSTGEKTDNKQIEKLLLADPNIARVLVFGVSRPFNGVLLEPSPSAPSSGPDFLARIAPTLRTLNSTVPTHSRILDGMALVTSPDRPFALSDKGSIKVKETLGQYEEDIKGAYEAILHGGLKRADWRNVELKTEEDVLSLVRRIVRDIVRVEYEDEDDFFLRGMDSLHAVQLRAALLQTGRFLPQQTLPNVVYAYPSKARLSRFLSSQLFESTSVSNSDRQAGGRNREQDIEALVVRFTDGLDKLSRNHTSITSDEACDDGKAIVLSGATGSLGAHSLYDLLGRKDVRRVWCLHRAKDGTDPYDQQCQAFDERGLPLRVLEEQRGKLRFVRIDVGTPRLAIDGEIIGEICREATHIIHVAWHLNFNLPLSHFIPHVSGTRALVDLALSSRRPNPPKFVFISSIGAVAHYVASHSNSIPTHEQVPERPFQDPSLPAHSGYAESKYVAERILDAVCKCAGLRCAILRAGQLAGSSGSGYWNPREYVPILFASARMMGCVPGDLPDAYWLPVDVAAKATVDMSLSITGINRDSSRSHAEYYHLSNPTLTPWPVIVDRFLHAMMSSSQTTGDRVHSIRIVPSTEWLAELENLAHNYDSETHNSVTTKVPALQLLQFFNDFAKRGPGAGGDMWVKLETTRALAMAHEIDYGQISQELVKRYVRWMERPKTVKLE</sequence>
<evidence type="ECO:0000259" key="4">
    <source>
        <dbReference type="Pfam" id="PF07993"/>
    </source>
</evidence>
<evidence type="ECO:0000313" key="6">
    <source>
        <dbReference type="Proteomes" id="UP000053558"/>
    </source>
</evidence>
<dbReference type="OMA" id="WPLGSGV"/>
<dbReference type="KEGG" id="cput:CONPUDRAFT_110635"/>
<dbReference type="AlphaFoldDB" id="A0A5M3MCI6"/>
<proteinExistence type="predicted"/>
<dbReference type="PANTHER" id="PTHR43439">
    <property type="entry name" value="PHENYLACETATE-COENZYME A LIGASE"/>
    <property type="match status" value="1"/>
</dbReference>
<name>A0A5M3MCI6_CONPW</name>
<dbReference type="SUPFAM" id="SSF47336">
    <property type="entry name" value="ACP-like"/>
    <property type="match status" value="1"/>
</dbReference>
<organism evidence="5 6">
    <name type="scientific">Coniophora puteana (strain RWD-64-598)</name>
    <name type="common">Brown rot fungus</name>
    <dbReference type="NCBI Taxonomy" id="741705"/>
    <lineage>
        <taxon>Eukaryota</taxon>
        <taxon>Fungi</taxon>
        <taxon>Dikarya</taxon>
        <taxon>Basidiomycota</taxon>
        <taxon>Agaricomycotina</taxon>
        <taxon>Agaricomycetes</taxon>
        <taxon>Agaricomycetidae</taxon>
        <taxon>Boletales</taxon>
        <taxon>Coniophorineae</taxon>
        <taxon>Coniophoraceae</taxon>
        <taxon>Coniophora</taxon>
    </lineage>
</organism>
<evidence type="ECO:0000256" key="1">
    <source>
        <dbReference type="ARBA" id="ARBA00022450"/>
    </source>
</evidence>
<evidence type="ECO:0000256" key="2">
    <source>
        <dbReference type="ARBA" id="ARBA00022553"/>
    </source>
</evidence>
<dbReference type="InterPro" id="IPR020845">
    <property type="entry name" value="AMP-binding_CS"/>
</dbReference>
<dbReference type="PANTHER" id="PTHR43439:SF2">
    <property type="entry name" value="ENZYME, PUTATIVE (JCVI)-RELATED"/>
    <property type="match status" value="1"/>
</dbReference>
<dbReference type="InterPro" id="IPR036291">
    <property type="entry name" value="NAD(P)-bd_dom_sf"/>
</dbReference>
<dbReference type="SUPFAM" id="SSF51735">
    <property type="entry name" value="NAD(P)-binding Rossmann-fold domains"/>
    <property type="match status" value="1"/>
</dbReference>
<dbReference type="Pfam" id="PF00501">
    <property type="entry name" value="AMP-binding"/>
    <property type="match status" value="1"/>
</dbReference>
<feature type="domain" description="AMP-dependent synthetase/ligase" evidence="3">
    <location>
        <begin position="52"/>
        <end position="374"/>
    </location>
</feature>
<dbReference type="Proteomes" id="UP000053558">
    <property type="component" value="Unassembled WGS sequence"/>
</dbReference>
<dbReference type="EMBL" id="JH711585">
    <property type="protein sequence ID" value="EIW76918.1"/>
    <property type="molecule type" value="Genomic_DNA"/>
</dbReference>
<dbReference type="Gene3D" id="1.10.1200.10">
    <property type="entry name" value="ACP-like"/>
    <property type="match status" value="1"/>
</dbReference>
<feature type="domain" description="Thioester reductase (TE)" evidence="4">
    <location>
        <begin position="722"/>
        <end position="971"/>
    </location>
</feature>
<dbReference type="Pfam" id="PF23562">
    <property type="entry name" value="AMP-binding_C_3"/>
    <property type="match status" value="1"/>
</dbReference>
<evidence type="ECO:0000313" key="5">
    <source>
        <dbReference type="EMBL" id="EIW76918.1"/>
    </source>
</evidence>
<dbReference type="InterPro" id="IPR013120">
    <property type="entry name" value="FAR_NAD-bd"/>
</dbReference>
<dbReference type="Gene3D" id="3.40.50.720">
    <property type="entry name" value="NAD(P)-binding Rossmann-like Domain"/>
    <property type="match status" value="1"/>
</dbReference>
<dbReference type="RefSeq" id="XP_007773233.1">
    <property type="nucleotide sequence ID" value="XM_007775043.1"/>
</dbReference>
<dbReference type="OrthoDB" id="429813at2759"/>
<keyword evidence="1" id="KW-0596">Phosphopantetheine</keyword>
<dbReference type="InterPro" id="IPR042099">
    <property type="entry name" value="ANL_N_sf"/>
</dbReference>
<protein>
    <submittedName>
        <fullName evidence="5">Acetyl-CoA synthetase-like protein</fullName>
    </submittedName>
</protein>
<dbReference type="Pfam" id="PF07993">
    <property type="entry name" value="NAD_binding_4"/>
    <property type="match status" value="1"/>
</dbReference>
<dbReference type="SUPFAM" id="SSF56801">
    <property type="entry name" value="Acetyl-CoA synthetase-like"/>
    <property type="match status" value="1"/>
</dbReference>
<dbReference type="Gene3D" id="3.40.50.12780">
    <property type="entry name" value="N-terminal domain of ligase-like"/>
    <property type="match status" value="1"/>
</dbReference>
<dbReference type="GeneID" id="19198843"/>
<comment type="caution">
    <text evidence="5">The sequence shown here is derived from an EMBL/GenBank/DDBJ whole genome shotgun (WGS) entry which is preliminary data.</text>
</comment>
<dbReference type="PROSITE" id="PS00455">
    <property type="entry name" value="AMP_BINDING"/>
    <property type="match status" value="1"/>
</dbReference>
<reference evidence="6" key="1">
    <citation type="journal article" date="2012" name="Science">
        <title>The Paleozoic origin of enzymatic lignin decomposition reconstructed from 31 fungal genomes.</title>
        <authorList>
            <person name="Floudas D."/>
            <person name="Binder M."/>
            <person name="Riley R."/>
            <person name="Barry K."/>
            <person name="Blanchette R.A."/>
            <person name="Henrissat B."/>
            <person name="Martinez A.T."/>
            <person name="Otillar R."/>
            <person name="Spatafora J.W."/>
            <person name="Yadav J.S."/>
            <person name="Aerts A."/>
            <person name="Benoit I."/>
            <person name="Boyd A."/>
            <person name="Carlson A."/>
            <person name="Copeland A."/>
            <person name="Coutinho P.M."/>
            <person name="de Vries R.P."/>
            <person name="Ferreira P."/>
            <person name="Findley K."/>
            <person name="Foster B."/>
            <person name="Gaskell J."/>
            <person name="Glotzer D."/>
            <person name="Gorecki P."/>
            <person name="Heitman J."/>
            <person name="Hesse C."/>
            <person name="Hori C."/>
            <person name="Igarashi K."/>
            <person name="Jurgens J.A."/>
            <person name="Kallen N."/>
            <person name="Kersten P."/>
            <person name="Kohler A."/>
            <person name="Kuees U."/>
            <person name="Kumar T.K.A."/>
            <person name="Kuo A."/>
            <person name="LaButti K."/>
            <person name="Larrondo L.F."/>
            <person name="Lindquist E."/>
            <person name="Ling A."/>
            <person name="Lombard V."/>
            <person name="Lucas S."/>
            <person name="Lundell T."/>
            <person name="Martin R."/>
            <person name="McLaughlin D.J."/>
            <person name="Morgenstern I."/>
            <person name="Morin E."/>
            <person name="Murat C."/>
            <person name="Nagy L.G."/>
            <person name="Nolan M."/>
            <person name="Ohm R.A."/>
            <person name="Patyshakuliyeva A."/>
            <person name="Rokas A."/>
            <person name="Ruiz-Duenas F.J."/>
            <person name="Sabat G."/>
            <person name="Salamov A."/>
            <person name="Samejima M."/>
            <person name="Schmutz J."/>
            <person name="Slot J.C."/>
            <person name="St John F."/>
            <person name="Stenlid J."/>
            <person name="Sun H."/>
            <person name="Sun S."/>
            <person name="Syed K."/>
            <person name="Tsang A."/>
            <person name="Wiebenga A."/>
            <person name="Young D."/>
            <person name="Pisabarro A."/>
            <person name="Eastwood D.C."/>
            <person name="Martin F."/>
            <person name="Cullen D."/>
            <person name="Grigoriev I.V."/>
            <person name="Hibbett D.S."/>
        </authorList>
    </citation>
    <scope>NUCLEOTIDE SEQUENCE [LARGE SCALE GENOMIC DNA]</scope>
    <source>
        <strain evidence="6">RWD-64-598 SS2</strain>
    </source>
</reference>
<dbReference type="InterPro" id="IPR000873">
    <property type="entry name" value="AMP-dep_synth/lig_dom"/>
</dbReference>
<dbReference type="InterPro" id="IPR051414">
    <property type="entry name" value="Adenylate-forming_Reductase"/>
</dbReference>